<dbReference type="GO" id="GO:0016758">
    <property type="term" value="F:hexosyltransferase activity"/>
    <property type="evidence" value="ECO:0007669"/>
    <property type="project" value="InterPro"/>
</dbReference>
<dbReference type="KEGG" id="pbv:AR543_05170"/>
<dbReference type="Pfam" id="PF04101">
    <property type="entry name" value="Glyco_tran_28_C"/>
    <property type="match status" value="1"/>
</dbReference>
<feature type="domain" description="Glycosyl transferase family 28 C-terminal" evidence="1">
    <location>
        <begin position="260"/>
        <end position="296"/>
    </location>
</feature>
<protein>
    <recommendedName>
        <fullName evidence="1">Glycosyl transferase family 28 C-terminal domain-containing protein</fullName>
    </recommendedName>
</protein>
<dbReference type="Proteomes" id="UP000078148">
    <property type="component" value="Chromosome"/>
</dbReference>
<dbReference type="EMBL" id="CP013023">
    <property type="protein sequence ID" value="ANF98639.1"/>
    <property type="molecule type" value="Genomic_DNA"/>
</dbReference>
<keyword evidence="3" id="KW-1185">Reference proteome</keyword>
<evidence type="ECO:0000259" key="1">
    <source>
        <dbReference type="Pfam" id="PF04101"/>
    </source>
</evidence>
<organism evidence="2 3">
    <name type="scientific">Paenibacillus bovis</name>
    <dbReference type="NCBI Taxonomy" id="1616788"/>
    <lineage>
        <taxon>Bacteria</taxon>
        <taxon>Bacillati</taxon>
        <taxon>Bacillota</taxon>
        <taxon>Bacilli</taxon>
        <taxon>Bacillales</taxon>
        <taxon>Paenibacillaceae</taxon>
        <taxon>Paenibacillus</taxon>
    </lineage>
</organism>
<reference evidence="3" key="1">
    <citation type="submission" date="2015-10" db="EMBL/GenBank/DDBJ databases">
        <title>Genome of Paenibacillus bovis sp. nov.</title>
        <authorList>
            <person name="Wu Z."/>
            <person name="Gao C."/>
            <person name="Liu Z."/>
            <person name="Zheng H."/>
        </authorList>
    </citation>
    <scope>NUCLEOTIDE SEQUENCE [LARGE SCALE GENOMIC DNA]</scope>
    <source>
        <strain evidence="3">BD3526</strain>
    </source>
</reference>
<dbReference type="PANTHER" id="PTHR38134">
    <property type="entry name" value="SLR1395 PROTEIN"/>
    <property type="match status" value="1"/>
</dbReference>
<dbReference type="STRING" id="1616788.AR543_05170"/>
<reference evidence="2 3" key="2">
    <citation type="journal article" date="2016" name="Int. J. Syst. Evol. Microbiol.">
        <title>Paenibacillus bovis sp. nov., isolated from raw yak (Bos grunniens) milk.</title>
        <authorList>
            <person name="Gao C."/>
            <person name="Han J."/>
            <person name="Liu Z."/>
            <person name="Xu X."/>
            <person name="Hang F."/>
            <person name="Wu Z."/>
        </authorList>
    </citation>
    <scope>NUCLEOTIDE SEQUENCE [LARGE SCALE GENOMIC DNA]</scope>
    <source>
        <strain evidence="2 3">BD3526</strain>
    </source>
</reference>
<dbReference type="SUPFAM" id="SSF53756">
    <property type="entry name" value="UDP-Glycosyltransferase/glycogen phosphorylase"/>
    <property type="match status" value="1"/>
</dbReference>
<dbReference type="Gene3D" id="3.40.50.2000">
    <property type="entry name" value="Glycogen Phosphorylase B"/>
    <property type="match status" value="1"/>
</dbReference>
<sequence>MTTICYYVSDYGYGHATRSIAVIRQMLESCKGTPIRLIINSGRALPFLQESLQASGPHQLEFRRTFSDTGYVLQTDSIAADIPKLREQYNSDMSLFDESVSMEASFLQESGAQLVISDISPIPIAAAWRAGVESLGISNFTWYTAYRDMLELHELNGLREAYARMDHFIGLAGCAEPAWGCKGRIDTGFFCRRPDPVEVQRIRQELNPDGDSKLIFFALGMSIQVDELSALKLWDSDNCRFIVSANMDIERPNISRIPAHYSESQNYVAAADLVITKPGWGTICEAVELNKPLVLLNRSSFYEDRHTIAAIPLEHPVTLMSWEEMRQLDLMSGAGLEVWNDEPSDPFPYEKQDKNSRSALNDITDYIHNLLQHVKV</sequence>
<dbReference type="PANTHER" id="PTHR38134:SF2">
    <property type="entry name" value="GALACTOKINASE"/>
    <property type="match status" value="1"/>
</dbReference>
<evidence type="ECO:0000313" key="2">
    <source>
        <dbReference type="EMBL" id="ANF98639.1"/>
    </source>
</evidence>
<gene>
    <name evidence="2" type="ORF">AR543_05170</name>
</gene>
<dbReference type="InterPro" id="IPR007235">
    <property type="entry name" value="Glyco_trans_28_C"/>
</dbReference>
<name>A0A172ZM65_9BACL</name>
<evidence type="ECO:0000313" key="3">
    <source>
        <dbReference type="Proteomes" id="UP000078148"/>
    </source>
</evidence>
<dbReference type="InterPro" id="IPR053205">
    <property type="entry name" value="GHMP_kinase_L-arabinokinase"/>
</dbReference>
<dbReference type="AlphaFoldDB" id="A0A172ZM65"/>
<proteinExistence type="predicted"/>
<accession>A0A172ZM65</accession>